<sequence length="106" mass="11805">MNRWEDNGFLSNFAGAVNVLTEHRIVFQGRIRRTRDDERKNCSQPEFIVLELRCDAMFLTDSGTLVAITPSLYQATDVVRINVNEIVSIGPNGICADETNTATTGN</sequence>
<dbReference type="AlphaFoldDB" id="A0A348AHK5"/>
<keyword evidence="2" id="KW-1185">Reference proteome</keyword>
<evidence type="ECO:0000313" key="1">
    <source>
        <dbReference type="EMBL" id="BBB90553.1"/>
    </source>
</evidence>
<reference evidence="1 2" key="1">
    <citation type="journal article" date="2018" name="Int. J. Syst. Evol. Microbiol.">
        <title>Methylomusa anaerophila gen. nov., sp. nov., an anaerobic methanol-utilizing bacterium isolated from a microbial fuel cell.</title>
        <authorList>
            <person name="Amano N."/>
            <person name="Yamamuro A."/>
            <person name="Miyahara M."/>
            <person name="Kouzuma A."/>
            <person name="Abe T."/>
            <person name="Watanabe K."/>
        </authorList>
    </citation>
    <scope>NUCLEOTIDE SEQUENCE [LARGE SCALE GENOMIC DNA]</scope>
    <source>
        <strain evidence="1 2">MMFC1</strain>
    </source>
</reference>
<dbReference type="EMBL" id="AP018449">
    <property type="protein sequence ID" value="BBB90553.1"/>
    <property type="molecule type" value="Genomic_DNA"/>
</dbReference>
<dbReference type="KEGG" id="mana:MAMMFC1_01207"/>
<organism evidence="1 2">
    <name type="scientific">Methylomusa anaerophila</name>
    <dbReference type="NCBI Taxonomy" id="1930071"/>
    <lineage>
        <taxon>Bacteria</taxon>
        <taxon>Bacillati</taxon>
        <taxon>Bacillota</taxon>
        <taxon>Negativicutes</taxon>
        <taxon>Selenomonadales</taxon>
        <taxon>Sporomusaceae</taxon>
        <taxon>Methylomusa</taxon>
    </lineage>
</organism>
<name>A0A348AHK5_9FIRM</name>
<dbReference type="OrthoDB" id="1682397at2"/>
<protein>
    <submittedName>
        <fullName evidence="1">Uncharacterized protein</fullName>
    </submittedName>
</protein>
<evidence type="ECO:0000313" key="2">
    <source>
        <dbReference type="Proteomes" id="UP000276437"/>
    </source>
</evidence>
<accession>A0A348AHK5</accession>
<gene>
    <name evidence="1" type="ORF">MAMMFC1_01207</name>
</gene>
<dbReference type="RefSeq" id="WP_126307331.1">
    <property type="nucleotide sequence ID" value="NZ_AP018449.1"/>
</dbReference>
<proteinExistence type="predicted"/>
<dbReference type="Proteomes" id="UP000276437">
    <property type="component" value="Chromosome"/>
</dbReference>